<gene>
    <name evidence="8" type="ORF">M2350_000223</name>
</gene>
<dbReference type="EMBL" id="JANUCP010000001">
    <property type="protein sequence ID" value="MCS3917826.1"/>
    <property type="molecule type" value="Genomic_DNA"/>
</dbReference>
<keyword evidence="6" id="KW-0472">Membrane</keyword>
<feature type="transmembrane region" description="Helical" evidence="6">
    <location>
        <begin position="40"/>
        <end position="66"/>
    </location>
</feature>
<accession>A0ABT2EIV9</accession>
<dbReference type="SUPFAM" id="SSF47384">
    <property type="entry name" value="Homodimeric domain of signal transducing histidine kinase"/>
    <property type="match status" value="1"/>
</dbReference>
<evidence type="ECO:0000313" key="8">
    <source>
        <dbReference type="EMBL" id="MCS3917826.1"/>
    </source>
</evidence>
<dbReference type="Pfam" id="PF00512">
    <property type="entry name" value="HisKA"/>
    <property type="match status" value="1"/>
</dbReference>
<dbReference type="InterPro" id="IPR036097">
    <property type="entry name" value="HisK_dim/P_sf"/>
</dbReference>
<keyword evidence="4" id="KW-0808">Transferase</keyword>
<keyword evidence="5 8" id="KW-0418">Kinase</keyword>
<comment type="caution">
    <text evidence="8">The sequence shown here is derived from an EMBL/GenBank/DDBJ whole genome shotgun (WGS) entry which is preliminary data.</text>
</comment>
<organism evidence="8 9">
    <name type="scientific">Candidatus Fervidibacter sacchari</name>
    <dbReference type="NCBI Taxonomy" id="1448929"/>
    <lineage>
        <taxon>Bacteria</taxon>
        <taxon>Candidatus Fervidibacterota</taxon>
        <taxon>Candidatus Fervidibacter</taxon>
    </lineage>
</organism>
<evidence type="ECO:0000313" key="9">
    <source>
        <dbReference type="Proteomes" id="UP001204798"/>
    </source>
</evidence>
<name>A0ABT2EIV9_9BACT</name>
<dbReference type="RefSeq" id="WP_259092394.1">
    <property type="nucleotide sequence ID" value="NZ_CP130454.1"/>
</dbReference>
<comment type="catalytic activity">
    <reaction evidence="1">
        <text>ATP + protein L-histidine = ADP + protein N-phospho-L-histidine.</text>
        <dbReference type="EC" id="2.7.13.3"/>
    </reaction>
</comment>
<proteinExistence type="predicted"/>
<evidence type="ECO:0000256" key="5">
    <source>
        <dbReference type="ARBA" id="ARBA00022777"/>
    </source>
</evidence>
<dbReference type="InterPro" id="IPR005467">
    <property type="entry name" value="His_kinase_dom"/>
</dbReference>
<keyword evidence="9" id="KW-1185">Reference proteome</keyword>
<dbReference type="SMART" id="SM00388">
    <property type="entry name" value="HisKA"/>
    <property type="match status" value="1"/>
</dbReference>
<evidence type="ECO:0000256" key="6">
    <source>
        <dbReference type="SAM" id="Phobius"/>
    </source>
</evidence>
<reference evidence="8 9" key="1">
    <citation type="submission" date="2022-08" db="EMBL/GenBank/DDBJ databases">
        <title>Bacterial and archaeal communities from various locations to study Microbial Dark Matter (Phase II).</title>
        <authorList>
            <person name="Stepanauskas R."/>
        </authorList>
    </citation>
    <scope>NUCLEOTIDE SEQUENCE [LARGE SCALE GENOMIC DNA]</scope>
    <source>
        <strain evidence="8 9">PD1</strain>
    </source>
</reference>
<evidence type="ECO:0000259" key="7">
    <source>
        <dbReference type="PROSITE" id="PS50109"/>
    </source>
</evidence>
<dbReference type="EC" id="2.7.13.3" evidence="2"/>
<dbReference type="CDD" id="cd00075">
    <property type="entry name" value="HATPase"/>
    <property type="match status" value="1"/>
</dbReference>
<dbReference type="PANTHER" id="PTHR43047:SF72">
    <property type="entry name" value="OSMOSENSING HISTIDINE PROTEIN KINASE SLN1"/>
    <property type="match status" value="1"/>
</dbReference>
<keyword evidence="3" id="KW-0597">Phosphoprotein</keyword>
<dbReference type="CDD" id="cd00082">
    <property type="entry name" value="HisKA"/>
    <property type="match status" value="1"/>
</dbReference>
<evidence type="ECO:0000256" key="2">
    <source>
        <dbReference type="ARBA" id="ARBA00012438"/>
    </source>
</evidence>
<dbReference type="PRINTS" id="PR00344">
    <property type="entry name" value="BCTRLSENSOR"/>
</dbReference>
<dbReference type="InterPro" id="IPR003594">
    <property type="entry name" value="HATPase_dom"/>
</dbReference>
<dbReference type="Pfam" id="PF02518">
    <property type="entry name" value="HATPase_c"/>
    <property type="match status" value="1"/>
</dbReference>
<sequence length="360" mass="39606">MGAKKLITGALIVLAFLAVGLIDAHCGFTLPVWSAYLVPISVAAISFETIGGVIAGAIAGLMLFSFSPAAKTWGTEILLGWLLGFMGWGGVLGYFQWQARSFYEVSKRLQDQEHLRDALIEFLVHDLRSPLTNIISGLETLLVSTEDNLTPEDRELIEMALIGAHRLLTMVNSILDLRKLEEGKFPLYLKEFEPREAVGEAIRQVQLWARQSNINLQVEFEPNVPEKMIADRWVLIRILVNLLSNALKYTPSGGTIRVRVFMDDGWVHFSVADQGPGIPKEYLDRIFDRFVQVEARKAGAAVGTGLGLTFCKLAVEAHGGRIWIESEVGKGTTVHFVLPPVTEGELAEQSPAALAHSAKS</sequence>
<protein>
    <recommendedName>
        <fullName evidence="2">histidine kinase</fullName>
        <ecNumber evidence="2">2.7.13.3</ecNumber>
    </recommendedName>
</protein>
<dbReference type="Gene3D" id="3.30.565.10">
    <property type="entry name" value="Histidine kinase-like ATPase, C-terminal domain"/>
    <property type="match status" value="1"/>
</dbReference>
<dbReference type="SMART" id="SM00387">
    <property type="entry name" value="HATPase_c"/>
    <property type="match status" value="1"/>
</dbReference>
<dbReference type="InterPro" id="IPR003661">
    <property type="entry name" value="HisK_dim/P_dom"/>
</dbReference>
<evidence type="ECO:0000256" key="4">
    <source>
        <dbReference type="ARBA" id="ARBA00022679"/>
    </source>
</evidence>
<dbReference type="PROSITE" id="PS50109">
    <property type="entry name" value="HIS_KIN"/>
    <property type="match status" value="1"/>
</dbReference>
<keyword evidence="6" id="KW-1133">Transmembrane helix</keyword>
<dbReference type="PANTHER" id="PTHR43047">
    <property type="entry name" value="TWO-COMPONENT HISTIDINE PROTEIN KINASE"/>
    <property type="match status" value="1"/>
</dbReference>
<dbReference type="Gene3D" id="1.10.287.130">
    <property type="match status" value="1"/>
</dbReference>
<evidence type="ECO:0000256" key="3">
    <source>
        <dbReference type="ARBA" id="ARBA00022553"/>
    </source>
</evidence>
<dbReference type="Proteomes" id="UP001204798">
    <property type="component" value="Unassembled WGS sequence"/>
</dbReference>
<dbReference type="InterPro" id="IPR036890">
    <property type="entry name" value="HATPase_C_sf"/>
</dbReference>
<dbReference type="InterPro" id="IPR004358">
    <property type="entry name" value="Sig_transdc_His_kin-like_C"/>
</dbReference>
<dbReference type="GO" id="GO:0016301">
    <property type="term" value="F:kinase activity"/>
    <property type="evidence" value="ECO:0007669"/>
    <property type="project" value="UniProtKB-KW"/>
</dbReference>
<feature type="transmembrane region" description="Helical" evidence="6">
    <location>
        <begin position="78"/>
        <end position="97"/>
    </location>
</feature>
<keyword evidence="6" id="KW-0812">Transmembrane</keyword>
<evidence type="ECO:0000256" key="1">
    <source>
        <dbReference type="ARBA" id="ARBA00000085"/>
    </source>
</evidence>
<dbReference type="SUPFAM" id="SSF55874">
    <property type="entry name" value="ATPase domain of HSP90 chaperone/DNA topoisomerase II/histidine kinase"/>
    <property type="match status" value="1"/>
</dbReference>
<feature type="domain" description="Histidine kinase" evidence="7">
    <location>
        <begin position="122"/>
        <end position="342"/>
    </location>
</feature>